<comment type="subcellular location">
    <subcellularLocation>
        <location evidence="1 6">Cytoplasm</location>
        <location evidence="1 6">Nucleoid</location>
    </subcellularLocation>
</comment>
<name>A0A1H9FLE9_9GAMM</name>
<keyword evidence="8" id="KW-1185">Reference proteome</keyword>
<proteinExistence type="inferred from homology"/>
<comment type="function">
    <text evidence="6">May be involved in recombination.</text>
</comment>
<evidence type="ECO:0000256" key="5">
    <source>
        <dbReference type="ARBA" id="ARBA00023172"/>
    </source>
</evidence>
<evidence type="ECO:0000313" key="8">
    <source>
        <dbReference type="Proteomes" id="UP000198749"/>
    </source>
</evidence>
<dbReference type="GO" id="GO:0000018">
    <property type="term" value="P:regulation of DNA recombination"/>
    <property type="evidence" value="ECO:0007669"/>
    <property type="project" value="TreeGrafter"/>
</dbReference>
<keyword evidence="5 6" id="KW-0233">DNA recombination</keyword>
<dbReference type="AlphaFoldDB" id="A0A1H9FLE9"/>
<dbReference type="InterPro" id="IPR007476">
    <property type="entry name" value="RdgC"/>
</dbReference>
<evidence type="ECO:0000256" key="3">
    <source>
        <dbReference type="ARBA" id="ARBA00022296"/>
    </source>
</evidence>
<keyword evidence="4 6" id="KW-0963">Cytoplasm</keyword>
<dbReference type="PANTHER" id="PTHR38103">
    <property type="entry name" value="RECOMBINATION-ASSOCIATED PROTEIN RDGC"/>
    <property type="match status" value="1"/>
</dbReference>
<evidence type="ECO:0000256" key="4">
    <source>
        <dbReference type="ARBA" id="ARBA00022490"/>
    </source>
</evidence>
<dbReference type="GO" id="GO:0005737">
    <property type="term" value="C:cytoplasm"/>
    <property type="evidence" value="ECO:0007669"/>
    <property type="project" value="UniProtKB-UniRule"/>
</dbReference>
<dbReference type="HAMAP" id="MF_00194">
    <property type="entry name" value="RdgC"/>
    <property type="match status" value="1"/>
</dbReference>
<dbReference type="PANTHER" id="PTHR38103:SF1">
    <property type="entry name" value="RECOMBINATION-ASSOCIATED PROTEIN RDGC"/>
    <property type="match status" value="1"/>
</dbReference>
<dbReference type="NCBIfam" id="NF001462">
    <property type="entry name" value="PRK00321.1-3"/>
    <property type="match status" value="1"/>
</dbReference>
<dbReference type="STRING" id="355243.SAMN03080615_01321"/>
<evidence type="ECO:0000256" key="1">
    <source>
        <dbReference type="ARBA" id="ARBA00004453"/>
    </source>
</evidence>
<evidence type="ECO:0000256" key="6">
    <source>
        <dbReference type="HAMAP-Rule" id="MF_00194"/>
    </source>
</evidence>
<evidence type="ECO:0000256" key="2">
    <source>
        <dbReference type="ARBA" id="ARBA00008657"/>
    </source>
</evidence>
<sequence>MWFKNAIVYRFTQPFSYTPEALEEKLSEKAFTPCGSQELSRFGWVSPSSGLSDMLVHAGNGFMLIAAQKEDKIIPTQVIRQQLDNRVKLIEDEQARKVYKKEKDQLKDEIVLDLLPRAFSKFQTTWALIAPQQNLLIVDASSHKRAEELLSHLRSLLGSLPVVLPDVNQSPSAIMSHWLEKPEERYTGLTPLDECELRDSAVETGIIRCKGQDLDSDEIRHHLEAGKRVVKLALEWQESLNFILQDDLCIKRIKLSDQLKEKLDQDSPDEAFAQFDAEFVQMSLELTRLVPALIDAFGGEAQRP</sequence>
<evidence type="ECO:0000313" key="7">
    <source>
        <dbReference type="EMBL" id="SEQ38696.1"/>
    </source>
</evidence>
<dbReference type="Pfam" id="PF04381">
    <property type="entry name" value="RdgC"/>
    <property type="match status" value="1"/>
</dbReference>
<comment type="similarity">
    <text evidence="2 6">Belongs to the RdgC family.</text>
</comment>
<dbReference type="GO" id="GO:0003690">
    <property type="term" value="F:double-stranded DNA binding"/>
    <property type="evidence" value="ECO:0007669"/>
    <property type="project" value="TreeGrafter"/>
</dbReference>
<dbReference type="GO" id="GO:0043590">
    <property type="term" value="C:bacterial nucleoid"/>
    <property type="evidence" value="ECO:0007669"/>
    <property type="project" value="TreeGrafter"/>
</dbReference>
<dbReference type="OrthoDB" id="5290530at2"/>
<dbReference type="EMBL" id="FOGB01000003">
    <property type="protein sequence ID" value="SEQ38696.1"/>
    <property type="molecule type" value="Genomic_DNA"/>
</dbReference>
<dbReference type="NCBIfam" id="NF001464">
    <property type="entry name" value="PRK00321.1-5"/>
    <property type="match status" value="1"/>
</dbReference>
<reference evidence="8" key="1">
    <citation type="submission" date="2016-10" db="EMBL/GenBank/DDBJ databases">
        <authorList>
            <person name="Varghese N."/>
            <person name="Submissions S."/>
        </authorList>
    </citation>
    <scope>NUCLEOTIDE SEQUENCE [LARGE SCALE GENOMIC DNA]</scope>
    <source>
        <strain evidence="8">DSM 18887</strain>
    </source>
</reference>
<protein>
    <recommendedName>
        <fullName evidence="3 6">Recombination-associated protein RdgC</fullName>
    </recommendedName>
</protein>
<dbReference type="Proteomes" id="UP000198749">
    <property type="component" value="Unassembled WGS sequence"/>
</dbReference>
<organism evidence="7 8">
    <name type="scientific">Amphritea atlantica</name>
    <dbReference type="NCBI Taxonomy" id="355243"/>
    <lineage>
        <taxon>Bacteria</taxon>
        <taxon>Pseudomonadati</taxon>
        <taxon>Pseudomonadota</taxon>
        <taxon>Gammaproteobacteria</taxon>
        <taxon>Oceanospirillales</taxon>
        <taxon>Oceanospirillaceae</taxon>
        <taxon>Amphritea</taxon>
    </lineage>
</organism>
<gene>
    <name evidence="6" type="primary">rdgC</name>
    <name evidence="7" type="ORF">SAMN03080615_01321</name>
</gene>
<accession>A0A1H9FLE9</accession>
<dbReference type="RefSeq" id="WP_091355636.1">
    <property type="nucleotide sequence ID" value="NZ_AP025284.1"/>
</dbReference>
<dbReference type="GO" id="GO:0006310">
    <property type="term" value="P:DNA recombination"/>
    <property type="evidence" value="ECO:0007669"/>
    <property type="project" value="UniProtKB-UniRule"/>
</dbReference>